<comment type="caution">
    <text evidence="1">The sequence shown here is derived from an EMBL/GenBank/DDBJ whole genome shotgun (WGS) entry which is preliminary data.</text>
</comment>
<protein>
    <submittedName>
        <fullName evidence="1">Uncharacterized protein</fullName>
    </submittedName>
</protein>
<name>A0A8H6JCY3_9PEZI</name>
<evidence type="ECO:0000313" key="1">
    <source>
        <dbReference type="EMBL" id="KAF6810613.1"/>
    </source>
</evidence>
<organism evidence="1 2">
    <name type="scientific">Colletotrichum musicola</name>
    <dbReference type="NCBI Taxonomy" id="2175873"/>
    <lineage>
        <taxon>Eukaryota</taxon>
        <taxon>Fungi</taxon>
        <taxon>Dikarya</taxon>
        <taxon>Ascomycota</taxon>
        <taxon>Pezizomycotina</taxon>
        <taxon>Sordariomycetes</taxon>
        <taxon>Hypocreomycetidae</taxon>
        <taxon>Glomerellales</taxon>
        <taxon>Glomerellaceae</taxon>
        <taxon>Colletotrichum</taxon>
        <taxon>Colletotrichum orchidearum species complex</taxon>
    </lineage>
</organism>
<keyword evidence="2" id="KW-1185">Reference proteome</keyword>
<dbReference type="OrthoDB" id="4837392at2759"/>
<dbReference type="AlphaFoldDB" id="A0A8H6JCY3"/>
<evidence type="ECO:0000313" key="2">
    <source>
        <dbReference type="Proteomes" id="UP000639643"/>
    </source>
</evidence>
<dbReference type="Proteomes" id="UP000639643">
    <property type="component" value="Unassembled WGS sequence"/>
</dbReference>
<dbReference type="EMBL" id="WIGM01000847">
    <property type="protein sequence ID" value="KAF6810613.1"/>
    <property type="molecule type" value="Genomic_DNA"/>
</dbReference>
<proteinExistence type="predicted"/>
<accession>A0A8H6JCY3</accession>
<gene>
    <name evidence="1" type="ORF">CMUS01_13433</name>
</gene>
<sequence>MDSSHLTPEEEEDINYLYGPLLSHEDLGASPDPSTIPRVPSPTASEIAAYALSSFEGHVYSSRDTIVTRVLSVDAHDPTTTLTPAHSAFQEVPMVLKEHTSFPKLQAYRKAALMFRDAFVSLPFDLPLVPRQYSIFDERDPLSEGAVDHVPIAAGMEGAILVQHIPHVFGAEVDNHSHNPREAYSRHRPPAHLQVHYMGDSQVLLHPKAWLGMNRPRQPYPSIPAARVGYFEQPLYLDEVLHRFGEDATRRLARQMGAALAVIHYELLLDASEVRFRLAQEKKGFGRPLSLWACGLDEMKHREPVGDGRGVEGILAERVWANEPFFPRPDVRPAWVFDAFRERYVEVGEHILNQKELVEERGEVKRPDLSLLAYMLGRPVISNN</sequence>
<reference evidence="1" key="1">
    <citation type="journal article" date="2020" name="Phytopathology">
        <title>Genome Sequence Resources of Colletotrichum truncatum, C. plurivorum, C. musicola, and C. sojae: Four Species Pathogenic to Soybean (Glycine max).</title>
        <authorList>
            <person name="Rogerio F."/>
            <person name="Boufleur T.R."/>
            <person name="Ciampi-Guillardi M."/>
            <person name="Sukno S.A."/>
            <person name="Thon M.R."/>
            <person name="Massola Junior N.S."/>
            <person name="Baroncelli R."/>
        </authorList>
    </citation>
    <scope>NUCLEOTIDE SEQUENCE</scope>
    <source>
        <strain evidence="1">LFN0074</strain>
    </source>
</reference>